<evidence type="ECO:0000313" key="3">
    <source>
        <dbReference type="WBParaSite" id="Pan_g18601.t1"/>
    </source>
</evidence>
<reference evidence="3" key="2">
    <citation type="submission" date="2020-10" db="UniProtKB">
        <authorList>
            <consortium name="WormBaseParasite"/>
        </authorList>
    </citation>
    <scope>IDENTIFICATION</scope>
</reference>
<feature type="region of interest" description="Disordered" evidence="1">
    <location>
        <begin position="29"/>
        <end position="135"/>
    </location>
</feature>
<proteinExistence type="predicted"/>
<accession>A0A7E4VAV0</accession>
<feature type="compositionally biased region" description="Low complexity" evidence="1">
    <location>
        <begin position="114"/>
        <end position="132"/>
    </location>
</feature>
<dbReference type="AlphaFoldDB" id="A0A7E4VAV0"/>
<evidence type="ECO:0000313" key="2">
    <source>
        <dbReference type="Proteomes" id="UP000492821"/>
    </source>
</evidence>
<keyword evidence="2" id="KW-1185">Reference proteome</keyword>
<dbReference type="Proteomes" id="UP000492821">
    <property type="component" value="Unassembled WGS sequence"/>
</dbReference>
<organism evidence="2 3">
    <name type="scientific">Panagrellus redivivus</name>
    <name type="common">Microworm</name>
    <dbReference type="NCBI Taxonomy" id="6233"/>
    <lineage>
        <taxon>Eukaryota</taxon>
        <taxon>Metazoa</taxon>
        <taxon>Ecdysozoa</taxon>
        <taxon>Nematoda</taxon>
        <taxon>Chromadorea</taxon>
        <taxon>Rhabditida</taxon>
        <taxon>Tylenchina</taxon>
        <taxon>Panagrolaimomorpha</taxon>
        <taxon>Panagrolaimoidea</taxon>
        <taxon>Panagrolaimidae</taxon>
        <taxon>Panagrellus</taxon>
    </lineage>
</organism>
<feature type="compositionally biased region" description="Low complexity" evidence="1">
    <location>
        <begin position="79"/>
        <end position="95"/>
    </location>
</feature>
<name>A0A7E4VAV0_PANRE</name>
<reference evidence="2" key="1">
    <citation type="journal article" date="2013" name="Genetics">
        <title>The draft genome and transcriptome of Panagrellus redivivus are shaped by the harsh demands of a free-living lifestyle.</title>
        <authorList>
            <person name="Srinivasan J."/>
            <person name="Dillman A.R."/>
            <person name="Macchietto M.G."/>
            <person name="Heikkinen L."/>
            <person name="Lakso M."/>
            <person name="Fracchia K.M."/>
            <person name="Antoshechkin I."/>
            <person name="Mortazavi A."/>
            <person name="Wong G."/>
            <person name="Sternberg P.W."/>
        </authorList>
    </citation>
    <scope>NUCLEOTIDE SEQUENCE [LARGE SCALE GENOMIC DNA]</scope>
    <source>
        <strain evidence="2">MT8872</strain>
    </source>
</reference>
<sequence>MAYRQSMNDVIFQVNHYPILCSKKNPSDEFAPAKWTPAESPLPESCAGGSTWVIDNMETSVHSLGNNAPPTTTAPPPSSTTTSGSDRPRQTTPPRSSRDKFFDAMSPSGPPSPSGFNGISPGTTTTSTASTAVRKCAGFGPRNTISWGTVTDDMRSRTRTPVDVRVTVTSDVVDHALASPRS</sequence>
<feature type="compositionally biased region" description="Polar residues" evidence="1">
    <location>
        <begin position="57"/>
        <end position="66"/>
    </location>
</feature>
<evidence type="ECO:0000256" key="1">
    <source>
        <dbReference type="SAM" id="MobiDB-lite"/>
    </source>
</evidence>
<dbReference type="WBParaSite" id="Pan_g18601.t1">
    <property type="protein sequence ID" value="Pan_g18601.t1"/>
    <property type="gene ID" value="Pan_g18601"/>
</dbReference>
<protein>
    <submittedName>
        <fullName evidence="3">Uncharacterized protein</fullName>
    </submittedName>
</protein>